<dbReference type="Proteomes" id="UP000465221">
    <property type="component" value="Unassembled WGS sequence"/>
</dbReference>
<evidence type="ECO:0000256" key="3">
    <source>
        <dbReference type="ARBA" id="ARBA00023163"/>
    </source>
</evidence>
<dbReference type="GO" id="GO:0003677">
    <property type="term" value="F:DNA binding"/>
    <property type="evidence" value="ECO:0007669"/>
    <property type="project" value="InterPro"/>
</dbReference>
<feature type="domain" description="Xylanolytic transcriptional activator regulatory" evidence="6">
    <location>
        <begin position="2"/>
        <end position="67"/>
    </location>
</feature>
<dbReference type="PANTHER" id="PTHR31001:SF40">
    <property type="entry name" value="ZN(II)2CYS6 TRANSCRIPTION FACTOR (EUROFUNG)"/>
    <property type="match status" value="1"/>
</dbReference>
<evidence type="ECO:0000256" key="2">
    <source>
        <dbReference type="ARBA" id="ARBA00023015"/>
    </source>
</evidence>
<name>A0A8H3NLT5_9EURO</name>
<accession>A0A8H3NLT5</accession>
<keyword evidence="3" id="KW-0804">Transcription</keyword>
<evidence type="ECO:0000256" key="1">
    <source>
        <dbReference type="ARBA" id="ARBA00004123"/>
    </source>
</evidence>
<dbReference type="InterPro" id="IPR050613">
    <property type="entry name" value="Sec_Metabolite_Reg"/>
</dbReference>
<feature type="compositionally biased region" description="Polar residues" evidence="5">
    <location>
        <begin position="245"/>
        <end position="259"/>
    </location>
</feature>
<reference evidence="7 8" key="1">
    <citation type="submission" date="2020-01" db="EMBL/GenBank/DDBJ databases">
        <title>Draft genome sequence of Aspergillus udagawae IFM 46972.</title>
        <authorList>
            <person name="Takahashi H."/>
            <person name="Yaguchi T."/>
        </authorList>
    </citation>
    <scope>NUCLEOTIDE SEQUENCE [LARGE SCALE GENOMIC DNA]</scope>
    <source>
        <strain evidence="7 8">IFM 46972</strain>
    </source>
</reference>
<comment type="subcellular location">
    <subcellularLocation>
        <location evidence="1">Nucleus</location>
    </subcellularLocation>
</comment>
<comment type="caution">
    <text evidence="7">The sequence shown here is derived from an EMBL/GenBank/DDBJ whole genome shotgun (WGS) entry which is preliminary data.</text>
</comment>
<dbReference type="GO" id="GO:0008270">
    <property type="term" value="F:zinc ion binding"/>
    <property type="evidence" value="ECO:0007669"/>
    <property type="project" value="InterPro"/>
</dbReference>
<dbReference type="InterPro" id="IPR007219">
    <property type="entry name" value="XnlR_reg_dom"/>
</dbReference>
<keyword evidence="4" id="KW-0539">Nucleus</keyword>
<organism evidence="7 8">
    <name type="scientific">Aspergillus udagawae</name>
    <dbReference type="NCBI Taxonomy" id="91492"/>
    <lineage>
        <taxon>Eukaryota</taxon>
        <taxon>Fungi</taxon>
        <taxon>Dikarya</taxon>
        <taxon>Ascomycota</taxon>
        <taxon>Pezizomycotina</taxon>
        <taxon>Eurotiomycetes</taxon>
        <taxon>Eurotiomycetidae</taxon>
        <taxon>Eurotiales</taxon>
        <taxon>Aspergillaceae</taxon>
        <taxon>Aspergillus</taxon>
        <taxon>Aspergillus subgen. Fumigati</taxon>
    </lineage>
</organism>
<gene>
    <name evidence="7" type="ORF">IFM46972_03528</name>
</gene>
<dbReference type="GO" id="GO:0006351">
    <property type="term" value="P:DNA-templated transcription"/>
    <property type="evidence" value="ECO:0007669"/>
    <property type="project" value="InterPro"/>
</dbReference>
<dbReference type="PANTHER" id="PTHR31001">
    <property type="entry name" value="UNCHARACTERIZED TRANSCRIPTIONAL REGULATORY PROTEIN"/>
    <property type="match status" value="1"/>
</dbReference>
<dbReference type="GO" id="GO:0005634">
    <property type="term" value="C:nucleus"/>
    <property type="evidence" value="ECO:0007669"/>
    <property type="project" value="UniProtKB-SubCell"/>
</dbReference>
<dbReference type="CDD" id="cd12148">
    <property type="entry name" value="fungal_TF_MHR"/>
    <property type="match status" value="1"/>
</dbReference>
<protein>
    <submittedName>
        <fullName evidence="7">Fungal specific transcription factor, putative</fullName>
    </submittedName>
</protein>
<evidence type="ECO:0000256" key="5">
    <source>
        <dbReference type="SAM" id="MobiDB-lite"/>
    </source>
</evidence>
<keyword evidence="2" id="KW-0805">Transcription regulation</keyword>
<dbReference type="AlphaFoldDB" id="A0A8H3NLT5"/>
<evidence type="ECO:0000313" key="7">
    <source>
        <dbReference type="EMBL" id="GFF32359.1"/>
    </source>
</evidence>
<evidence type="ECO:0000313" key="8">
    <source>
        <dbReference type="Proteomes" id="UP000465221"/>
    </source>
</evidence>
<evidence type="ECO:0000256" key="4">
    <source>
        <dbReference type="ARBA" id="ARBA00023242"/>
    </source>
</evidence>
<proteinExistence type="predicted"/>
<dbReference type="EMBL" id="BLKC01000018">
    <property type="protein sequence ID" value="GFF32359.1"/>
    <property type="molecule type" value="Genomic_DNA"/>
</dbReference>
<evidence type="ECO:0000259" key="6">
    <source>
        <dbReference type="Pfam" id="PF04082"/>
    </source>
</evidence>
<sequence>MVSCIHAMGLHRPDPPGSSIPLFLSEARKRVFAASYRADKNIATFLGRPPRLPYHYCDVGLPLDVDDDILVLDRPSLDKAISQLTPDGWGTFNGGLRPATVIRLRYMVAMLREQVVGLSLGRGSVDSKQNELPFIYQECKRLWDTVPSEFHYSKQFWKALSPHLAIVERIRCNECADAMADLLDSAMQIVSVVMEFAKHHDQQGSMREQYTWIVCVEVTKVIVKLLNDTLDYPTGGQMADGPQPGTGNRSAPTSDDRVWSTSHSIGVSLNPYEQSGTTPNVDALETSEDFLNWLEEFGLDTSVPEYFWCQ</sequence>
<feature type="region of interest" description="Disordered" evidence="5">
    <location>
        <begin position="233"/>
        <end position="259"/>
    </location>
</feature>
<dbReference type="Pfam" id="PF04082">
    <property type="entry name" value="Fungal_trans"/>
    <property type="match status" value="1"/>
</dbReference>